<keyword evidence="1" id="KW-0378">Hydrolase</keyword>
<keyword evidence="2" id="KW-1185">Reference proteome</keyword>
<comment type="caution">
    <text evidence="1">The sequence shown here is derived from an EMBL/GenBank/DDBJ whole genome shotgun (WGS) entry which is preliminary data.</text>
</comment>
<proteinExistence type="predicted"/>
<dbReference type="GO" id="GO:0008233">
    <property type="term" value="F:peptidase activity"/>
    <property type="evidence" value="ECO:0007669"/>
    <property type="project" value="UniProtKB-KW"/>
</dbReference>
<reference evidence="1 2" key="1">
    <citation type="submission" date="2022-10" db="EMBL/GenBank/DDBJ databases">
        <title>Identification of biosynthetic pathway for the production of the potent trypsin inhibitor radiosumin.</title>
        <authorList>
            <person name="Fewer D.P."/>
            <person name="Delbaje E."/>
            <person name="Ouyang X."/>
            <person name="Agostino P.D."/>
            <person name="Wahlsten M."/>
            <person name="Jokela J."/>
            <person name="Permi P."/>
            <person name="Haapaniemi E."/>
            <person name="Koistinen H."/>
        </authorList>
    </citation>
    <scope>NUCLEOTIDE SEQUENCE [LARGE SCALE GENOMIC DNA]</scope>
    <source>
        <strain evidence="1 2">NIES-515</strain>
    </source>
</reference>
<dbReference type="GO" id="GO:0006508">
    <property type="term" value="P:proteolysis"/>
    <property type="evidence" value="ECO:0007669"/>
    <property type="project" value="UniProtKB-KW"/>
</dbReference>
<dbReference type="RefSeq" id="WP_263744794.1">
    <property type="nucleotide sequence ID" value="NZ_JAOWRF010000106.1"/>
</dbReference>
<gene>
    <name evidence="1" type="ORF">OGM63_07065</name>
</gene>
<evidence type="ECO:0000313" key="2">
    <source>
        <dbReference type="Proteomes" id="UP001526143"/>
    </source>
</evidence>
<name>A0ABT3AX29_9CYAN</name>
<organism evidence="1 2">
    <name type="scientific">Plectonema radiosum NIES-515</name>
    <dbReference type="NCBI Taxonomy" id="2986073"/>
    <lineage>
        <taxon>Bacteria</taxon>
        <taxon>Bacillati</taxon>
        <taxon>Cyanobacteriota</taxon>
        <taxon>Cyanophyceae</taxon>
        <taxon>Oscillatoriophycideae</taxon>
        <taxon>Oscillatoriales</taxon>
        <taxon>Microcoleaceae</taxon>
        <taxon>Plectonema</taxon>
    </lineage>
</organism>
<accession>A0ABT3AX29</accession>
<evidence type="ECO:0000313" key="1">
    <source>
        <dbReference type="EMBL" id="MCV3213285.1"/>
    </source>
</evidence>
<dbReference type="Proteomes" id="UP001526143">
    <property type="component" value="Unassembled WGS sequence"/>
</dbReference>
<keyword evidence="1" id="KW-0645">Protease</keyword>
<protein>
    <submittedName>
        <fullName evidence="1">Aspartyl protease</fullName>
    </submittedName>
</protein>
<sequence>MISGEFNSQGELIFEIGLISADGDIIPVQALLDTGFTGWLAIDNQDAFSLGWLRESQKEEMRTARGEARFNLYQGSVLLDEQEFAIPALGGDELQDILLGIRWLQTKRLVADFPLLSADAGMMNYIHFTCFLSSVISQ</sequence>
<dbReference type="EMBL" id="JAOWRF010000106">
    <property type="protein sequence ID" value="MCV3213285.1"/>
    <property type="molecule type" value="Genomic_DNA"/>
</dbReference>